<organism evidence="1 2">
    <name type="scientific">Undibacterium seohonense</name>
    <dbReference type="NCBI Taxonomy" id="1344950"/>
    <lineage>
        <taxon>Bacteria</taxon>
        <taxon>Pseudomonadati</taxon>
        <taxon>Pseudomonadota</taxon>
        <taxon>Betaproteobacteria</taxon>
        <taxon>Burkholderiales</taxon>
        <taxon>Oxalobacteraceae</taxon>
        <taxon>Undibacterium</taxon>
    </lineage>
</organism>
<gene>
    <name evidence="1" type="ORF">H8K52_13400</name>
</gene>
<accession>A0ABR6X616</accession>
<proteinExistence type="predicted"/>
<protein>
    <submittedName>
        <fullName evidence="1">Uncharacterized protein</fullName>
    </submittedName>
</protein>
<dbReference type="EMBL" id="JACOFW010000015">
    <property type="protein sequence ID" value="MBC3808344.1"/>
    <property type="molecule type" value="Genomic_DNA"/>
</dbReference>
<keyword evidence="2" id="KW-1185">Reference proteome</keyword>
<evidence type="ECO:0000313" key="2">
    <source>
        <dbReference type="Proteomes" id="UP000648257"/>
    </source>
</evidence>
<name>A0ABR6X616_9BURK</name>
<sequence length="171" mass="18170">MQRFSKNFSDRLAHYGLAQVAHEHINITSPITIDDNNSPFAIKEITTNCLDELKSLIGTPNNQANAAPSSEHLALSSLATIPDDKIYDAATAYIFGDSSTLQHHKAAIESKLGARTVKVASAGTVTISSVVTFDSSNPYVLTADTLIFEPGGQIVNVGVLTINASTIQNNA</sequence>
<reference evidence="1 2" key="1">
    <citation type="submission" date="2020-08" db="EMBL/GenBank/DDBJ databases">
        <title>Novel species isolated from subtropical streams in China.</title>
        <authorList>
            <person name="Lu H."/>
        </authorList>
    </citation>
    <scope>NUCLEOTIDE SEQUENCE [LARGE SCALE GENOMIC DNA]</scope>
    <source>
        <strain evidence="1 2">KACC 16656</strain>
    </source>
</reference>
<comment type="caution">
    <text evidence="1">The sequence shown here is derived from an EMBL/GenBank/DDBJ whole genome shotgun (WGS) entry which is preliminary data.</text>
</comment>
<evidence type="ECO:0000313" key="1">
    <source>
        <dbReference type="EMBL" id="MBC3808344.1"/>
    </source>
</evidence>
<dbReference type="RefSeq" id="WP_186923417.1">
    <property type="nucleotide sequence ID" value="NZ_JACOFW010000015.1"/>
</dbReference>
<dbReference type="Proteomes" id="UP000648257">
    <property type="component" value="Unassembled WGS sequence"/>
</dbReference>